<proteinExistence type="inferred from homology"/>
<evidence type="ECO:0000313" key="13">
    <source>
        <dbReference type="Proteomes" id="UP000095602"/>
    </source>
</evidence>
<organism evidence="12 13">
    <name type="scientific">Agathobacter rectalis</name>
    <dbReference type="NCBI Taxonomy" id="39491"/>
    <lineage>
        <taxon>Bacteria</taxon>
        <taxon>Bacillati</taxon>
        <taxon>Bacillota</taxon>
        <taxon>Clostridia</taxon>
        <taxon>Lachnospirales</taxon>
        <taxon>Lachnospiraceae</taxon>
        <taxon>Agathobacter</taxon>
    </lineage>
</organism>
<feature type="transmembrane region" description="Helical" evidence="10">
    <location>
        <begin position="12"/>
        <end position="30"/>
    </location>
</feature>
<gene>
    <name evidence="12" type="primary">misCA</name>
    <name evidence="12" type="ORF">ERS852497_02229</name>
</gene>
<dbReference type="NCBIfam" id="TIGR03592">
    <property type="entry name" value="yidC_oxa1_cterm"/>
    <property type="match status" value="1"/>
</dbReference>
<dbReference type="InterPro" id="IPR028055">
    <property type="entry name" value="YidC/Oxa/ALB_C"/>
</dbReference>
<dbReference type="EMBL" id="CZAJ01000022">
    <property type="protein sequence ID" value="CUP21129.1"/>
    <property type="molecule type" value="Genomic_DNA"/>
</dbReference>
<dbReference type="Pfam" id="PF02096">
    <property type="entry name" value="60KD_IMP"/>
    <property type="match status" value="1"/>
</dbReference>
<evidence type="ECO:0000259" key="11">
    <source>
        <dbReference type="Pfam" id="PF02096"/>
    </source>
</evidence>
<keyword evidence="2" id="KW-0813">Transport</keyword>
<sequence>MSDILLTAYPGSILGPIAKLLGILMDWIYSGISNITGGRVESVVLSIVIITIIIYMCLLPLTIKQQKFSKLSQKMQPEMQAIQAKYKNKKDQASMMAMQEETQLLYQKYGISPMGSCVQMLIQMPILFALYRVFYNIPAYLSGVKGSFTGLVDSIQQTSGYQNTLVSLMEKYNVVTSSGLNASNAASKLADASGDTLSNYIIDILYKLPSKGWDALMDGKFFDGIQSAVEKTHDALLHFNYFLGLNISDTPWYIIKSNFTDKPDKWFLFVILALLIPVLSYLTQMLNIKLMPQATNGNDQVANQMKMMNLMMPLMSLFICFTVPVGLGIYWICSALVRGIQQFFVNRHIENLDLEAVMAKNEEKAKKKREKMGLSEDYIKKAAQIKTKSIDNKANVSVSAGTEEKLAKAAEYKANAKAGSLASKANMVKEFNERNSRK</sequence>
<reference evidence="12 13" key="1">
    <citation type="submission" date="2015-09" db="EMBL/GenBank/DDBJ databases">
        <authorList>
            <consortium name="Pathogen Informatics"/>
        </authorList>
    </citation>
    <scope>NUCLEOTIDE SEQUENCE [LARGE SCALE GENOMIC DNA]</scope>
    <source>
        <strain evidence="12 13">2789STDY5834884</strain>
    </source>
</reference>
<feature type="transmembrane region" description="Helical" evidence="10">
    <location>
        <begin position="266"/>
        <end position="283"/>
    </location>
</feature>
<dbReference type="RefSeq" id="WP_055274301.1">
    <property type="nucleotide sequence ID" value="NZ_CZAJ01000022.1"/>
</dbReference>
<protein>
    <submittedName>
        <fullName evidence="12">Stage III sporulation protein J</fullName>
    </submittedName>
</protein>
<name>A0A174LI33_9FIRM</name>
<evidence type="ECO:0000256" key="8">
    <source>
        <dbReference type="ARBA" id="ARBA00023186"/>
    </source>
</evidence>
<dbReference type="InterPro" id="IPR047196">
    <property type="entry name" value="YidC_ALB_C"/>
</dbReference>
<comment type="subcellular location">
    <subcellularLocation>
        <location evidence="1">Cell membrane</location>
        <topology evidence="1">Multi-pass membrane protein</topology>
    </subcellularLocation>
    <subcellularLocation>
        <location evidence="9">Membrane</location>
        <topology evidence="9">Multi-pass membrane protein</topology>
    </subcellularLocation>
</comment>
<accession>A0A174LI33</accession>
<dbReference type="PANTHER" id="PTHR12428">
    <property type="entry name" value="OXA1"/>
    <property type="match status" value="1"/>
</dbReference>
<dbReference type="GO" id="GO:0051205">
    <property type="term" value="P:protein insertion into membrane"/>
    <property type="evidence" value="ECO:0007669"/>
    <property type="project" value="TreeGrafter"/>
</dbReference>
<evidence type="ECO:0000256" key="2">
    <source>
        <dbReference type="ARBA" id="ARBA00022448"/>
    </source>
</evidence>
<evidence type="ECO:0000256" key="5">
    <source>
        <dbReference type="ARBA" id="ARBA00022927"/>
    </source>
</evidence>
<keyword evidence="3" id="KW-1003">Cell membrane</keyword>
<dbReference type="GO" id="GO:0015031">
    <property type="term" value="P:protein transport"/>
    <property type="evidence" value="ECO:0007669"/>
    <property type="project" value="UniProtKB-KW"/>
</dbReference>
<dbReference type="AlphaFoldDB" id="A0A174LI33"/>
<dbReference type="InterPro" id="IPR001708">
    <property type="entry name" value="YidC/ALB3/OXA1/COX18"/>
</dbReference>
<keyword evidence="5" id="KW-0653">Protein transport</keyword>
<dbReference type="PANTHER" id="PTHR12428:SF65">
    <property type="entry name" value="CYTOCHROME C OXIDASE ASSEMBLY PROTEIN COX18, MITOCHONDRIAL"/>
    <property type="match status" value="1"/>
</dbReference>
<keyword evidence="8" id="KW-0143">Chaperone</keyword>
<evidence type="ECO:0000256" key="7">
    <source>
        <dbReference type="ARBA" id="ARBA00023136"/>
    </source>
</evidence>
<evidence type="ECO:0000256" key="3">
    <source>
        <dbReference type="ARBA" id="ARBA00022475"/>
    </source>
</evidence>
<dbReference type="Proteomes" id="UP000095602">
    <property type="component" value="Unassembled WGS sequence"/>
</dbReference>
<comment type="similarity">
    <text evidence="9">Belongs to the OXA1/ALB3/YidC family.</text>
</comment>
<feature type="transmembrane region" description="Helical" evidence="10">
    <location>
        <begin position="314"/>
        <end position="337"/>
    </location>
</feature>
<feature type="domain" description="Membrane insertase YidC/Oxa/ALB C-terminal" evidence="11">
    <location>
        <begin position="44"/>
        <end position="347"/>
    </location>
</feature>
<evidence type="ECO:0000256" key="1">
    <source>
        <dbReference type="ARBA" id="ARBA00004651"/>
    </source>
</evidence>
<keyword evidence="6 10" id="KW-1133">Transmembrane helix</keyword>
<dbReference type="GO" id="GO:0005886">
    <property type="term" value="C:plasma membrane"/>
    <property type="evidence" value="ECO:0007669"/>
    <property type="project" value="UniProtKB-SubCell"/>
</dbReference>
<keyword evidence="4 9" id="KW-0812">Transmembrane</keyword>
<feature type="transmembrane region" description="Helical" evidence="10">
    <location>
        <begin position="42"/>
        <end position="63"/>
    </location>
</feature>
<dbReference type="GO" id="GO:0032977">
    <property type="term" value="F:membrane insertase activity"/>
    <property type="evidence" value="ECO:0007669"/>
    <property type="project" value="InterPro"/>
</dbReference>
<evidence type="ECO:0000256" key="6">
    <source>
        <dbReference type="ARBA" id="ARBA00022989"/>
    </source>
</evidence>
<evidence type="ECO:0000256" key="10">
    <source>
        <dbReference type="SAM" id="Phobius"/>
    </source>
</evidence>
<keyword evidence="7 10" id="KW-0472">Membrane</keyword>
<evidence type="ECO:0000256" key="4">
    <source>
        <dbReference type="ARBA" id="ARBA00022692"/>
    </source>
</evidence>
<evidence type="ECO:0000256" key="9">
    <source>
        <dbReference type="RuleBase" id="RU003945"/>
    </source>
</evidence>
<dbReference type="CDD" id="cd20070">
    <property type="entry name" value="5TM_YidC_Alb3"/>
    <property type="match status" value="1"/>
</dbReference>
<evidence type="ECO:0000313" key="12">
    <source>
        <dbReference type="EMBL" id="CUP21129.1"/>
    </source>
</evidence>